<dbReference type="CDD" id="cd01743">
    <property type="entry name" value="GATase1_Anthranilate_Synthase"/>
    <property type="match status" value="1"/>
</dbReference>
<dbReference type="Proteomes" id="UP001436297">
    <property type="component" value="Chromosome"/>
</dbReference>
<feature type="domain" description="Glutamine amidotransferase" evidence="2">
    <location>
        <begin position="3"/>
        <end position="186"/>
    </location>
</feature>
<keyword evidence="4" id="KW-1185">Reference proteome</keyword>
<dbReference type="SUPFAM" id="SSF52317">
    <property type="entry name" value="Class I glutamine amidotransferase-like"/>
    <property type="match status" value="1"/>
</dbReference>
<dbReference type="PRINTS" id="PR00097">
    <property type="entry name" value="ANTSNTHASEII"/>
</dbReference>
<dbReference type="PROSITE" id="PS51273">
    <property type="entry name" value="GATASE_TYPE_1"/>
    <property type="match status" value="1"/>
</dbReference>
<evidence type="ECO:0000313" key="4">
    <source>
        <dbReference type="Proteomes" id="UP001436297"/>
    </source>
</evidence>
<organism evidence="3 4">
    <name type="scientific">Staphylococcus hsinchuensis</name>
    <dbReference type="NCBI Taxonomy" id="3051183"/>
    <lineage>
        <taxon>Bacteria</taxon>
        <taxon>Bacillati</taxon>
        <taxon>Bacillota</taxon>
        <taxon>Bacilli</taxon>
        <taxon>Bacillales</taxon>
        <taxon>Staphylococcaceae</taxon>
        <taxon>Staphylococcus</taxon>
    </lineage>
</organism>
<reference evidence="3 4" key="1">
    <citation type="journal article" date="2024" name="Pathogens">
        <title>Staphylococcus hsinchuensis sp. nov., Isolated from Soymilk.</title>
        <authorList>
            <person name="Wang Y.T."/>
            <person name="Lin Y.C."/>
            <person name="Hsieh Y.H."/>
            <person name="Lin Y.T."/>
            <person name="Hamada M."/>
            <person name="Chen C.C."/>
            <person name="Liou J.S."/>
            <person name="Lee A.Y."/>
            <person name="Zhang W.L."/>
            <person name="Chen Y.T."/>
            <person name="Huang C.H."/>
        </authorList>
    </citation>
    <scope>NUCLEOTIDE SEQUENCE [LARGE SCALE GENOMIC DNA]</scope>
    <source>
        <strain evidence="3 4">H164</strain>
    </source>
</reference>
<evidence type="ECO:0000259" key="2">
    <source>
        <dbReference type="Pfam" id="PF00117"/>
    </source>
</evidence>
<dbReference type="RefSeq" id="WP_251518949.1">
    <property type="nucleotide sequence ID" value="NZ_CP128355.1"/>
</dbReference>
<protein>
    <submittedName>
        <fullName evidence="3">Aminodeoxychorismate/anthranilate synthase component II</fullName>
    </submittedName>
</protein>
<dbReference type="InterPro" id="IPR050472">
    <property type="entry name" value="Anth_synth/Amidotransfase"/>
</dbReference>
<dbReference type="NCBIfam" id="TIGR00566">
    <property type="entry name" value="trpG_papA"/>
    <property type="match status" value="1"/>
</dbReference>
<accession>A0ABZ3EFB0</accession>
<name>A0ABZ3EFB0_9STAP</name>
<gene>
    <name evidence="3" type="ORF">QQM35_05220</name>
</gene>
<dbReference type="InterPro" id="IPR017926">
    <property type="entry name" value="GATASE"/>
</dbReference>
<proteinExistence type="predicted"/>
<dbReference type="PANTHER" id="PTHR43418:SF4">
    <property type="entry name" value="MULTIFUNCTIONAL TRYPTOPHAN BIOSYNTHESIS PROTEIN"/>
    <property type="match status" value="1"/>
</dbReference>
<keyword evidence="1" id="KW-0315">Glutamine amidotransferase</keyword>
<evidence type="ECO:0000313" key="3">
    <source>
        <dbReference type="EMBL" id="XAF71496.1"/>
    </source>
</evidence>
<dbReference type="EMBL" id="CP128355">
    <property type="protein sequence ID" value="XAF71496.1"/>
    <property type="molecule type" value="Genomic_DNA"/>
</dbReference>
<dbReference type="PANTHER" id="PTHR43418">
    <property type="entry name" value="MULTIFUNCTIONAL TRYPTOPHAN BIOSYNTHESIS PROTEIN-RELATED"/>
    <property type="match status" value="1"/>
</dbReference>
<dbReference type="InterPro" id="IPR006221">
    <property type="entry name" value="TrpG/PapA_dom"/>
</dbReference>
<dbReference type="Gene3D" id="3.40.50.880">
    <property type="match status" value="1"/>
</dbReference>
<dbReference type="PRINTS" id="PR00096">
    <property type="entry name" value="GATASE"/>
</dbReference>
<sequence>MILMIDNKDSFTYNIVDYIKRSTDKELRVIDVDEVNSDLISNLSPEALIISPGPGTPSEYSNMLHIYETIPERMPILGVCLGFQQLVYFFKGDIIHNKKPVHGHTTCIHHNNEGIFKGLPQGFKVMRYHSLMADSETFPRELKITAKNEEGIIMAFEHQSRPIYGVQYHPESILSDYGIEQFQLFIEQVEGVLCE</sequence>
<evidence type="ECO:0000256" key="1">
    <source>
        <dbReference type="ARBA" id="ARBA00022962"/>
    </source>
</evidence>
<dbReference type="InterPro" id="IPR029062">
    <property type="entry name" value="Class_I_gatase-like"/>
</dbReference>
<dbReference type="Pfam" id="PF00117">
    <property type="entry name" value="GATase"/>
    <property type="match status" value="1"/>
</dbReference>